<gene>
    <name evidence="1" type="ORF">CLIB1444_22S00188</name>
</gene>
<evidence type="ECO:0000313" key="2">
    <source>
        <dbReference type="Proteomes" id="UP001152531"/>
    </source>
</evidence>
<accession>A0ACA9YFL3</accession>
<dbReference type="Proteomes" id="UP001152531">
    <property type="component" value="Unassembled WGS sequence"/>
</dbReference>
<comment type="caution">
    <text evidence="1">The sequence shown here is derived from an EMBL/GenBank/DDBJ whole genome shotgun (WGS) entry which is preliminary data.</text>
</comment>
<proteinExistence type="predicted"/>
<evidence type="ECO:0000313" key="1">
    <source>
        <dbReference type="EMBL" id="CAH6723874.1"/>
    </source>
</evidence>
<keyword evidence="2" id="KW-1185">Reference proteome</keyword>
<reference evidence="1" key="1">
    <citation type="submission" date="2022-06" db="EMBL/GenBank/DDBJ databases">
        <authorList>
            <person name="Legras J.-L."/>
            <person name="Devillers H."/>
            <person name="Grondin C."/>
        </authorList>
    </citation>
    <scope>NUCLEOTIDE SEQUENCE</scope>
    <source>
        <strain evidence="1">CLIB 1444</strain>
    </source>
</reference>
<name>A0ACA9YFL3_9ASCO</name>
<dbReference type="EMBL" id="CALSDN010000022">
    <property type="protein sequence ID" value="CAH6723874.1"/>
    <property type="molecule type" value="Genomic_DNA"/>
</dbReference>
<organism evidence="1 2">
    <name type="scientific">[Candida] jaroonii</name>
    <dbReference type="NCBI Taxonomy" id="467808"/>
    <lineage>
        <taxon>Eukaryota</taxon>
        <taxon>Fungi</taxon>
        <taxon>Dikarya</taxon>
        <taxon>Ascomycota</taxon>
        <taxon>Saccharomycotina</taxon>
        <taxon>Pichiomycetes</taxon>
        <taxon>Debaryomycetaceae</taxon>
        <taxon>Yamadazyma</taxon>
    </lineage>
</organism>
<protein>
    <submittedName>
        <fullName evidence="1">Structural maintenance of chromosomes protein 6</fullName>
    </submittedName>
</protein>
<sequence length="1115" mass="127065">MSQKRPIDMDGQDIGVQKTSDILSSLMRSRKRSKMTQTETPGSQTSGSDSGSGSQSESESSESESESDTDEDSDNEQLPAQAGVIEKITLKNFMCHDSFELELGPRLNFIIGRNGSGKSAIITGISVGLGAKASDTSRGSAITDLIKDGKSTARIIITFKNNGVDGFYPDKYGDRITIERRLSREGGSSNYTIKDSTGKTFSTKKSDIDEILLKYNIRVDNPLSFLSQDKAREFLTATSDEAKFQYFMQGVLVTDIINNHKQTSNHVSEIKGKLSLAKENQVIAREKLAESIKQHNRFKESDELRRKVDLLQGKIFWYNVYRIELGIKKYEDIIAAGEAELQAIDKTREHNKEKSRALTTKIQDSKTEIETLKDRLVNIVADIASTTKSHEDLKRKKDDLEQEIKRNKDSIDTNTVKIQGFEQEIVAEQMKIDQINGGSFEELNHKKNQLYEQIKQLKDDKDDKNRQLEELNGEGVMQQLRAKITEERELANAISDDKDRIRTLNESKRDRYIAWGSTMKRLVQHIDSINSWHQKPLGPIGSLINVKKDYTNWKSLLNTVLSRTLDSFLVSDEHDRKMLLELLKKYNVSNGIIVRKFETFDFHGGKPEDEHITFVDMMNFHNEFVLYTLIDFNSIEKSIITNDQRLANKLVSARNVQNVYSLTSGTTGQRSYGDVNSFSVDPVFFNTRQGMKLSSGTSMDGIDEEMRQLERSIHDKQRDQGQLAADIRQFKIEQEEKKAQIRNQINGITKTINQLTNEVTEIEQGLDEGTVSAKIDSLRARIDDLNQQNTRCSNILISIGEDMSNMDTIKETKAIRHKLKQLQLTEREILGQTESLEQEVESMMDELTVMDGEDNRNVIKEAQIHETIQKRKEKIVVSQQKKEEFQTRGETFCQREDVPITEADSSETVEQEFRIAQKALEEADKLTGMRYEDIQQELLHNNQLCEQIDEQVNNLQQLFDGLQADLLQRLSFLRRTISINIQEAKTSFENALDVRKYKGKLIVDNQNQKVTMLVAPQEASQVRSVDSLSGGEKSFTQIAFLLSIWKIMNSKIRGLDEFDVFMDSMNRTASINLLLNELKKVPQSQTILITPQDITTIASINDDVRIHRMSNPRGD</sequence>